<gene>
    <name evidence="1" type="ORF">LTS18_008850</name>
</gene>
<organism evidence="1 2">
    <name type="scientific">Coniosporium uncinatum</name>
    <dbReference type="NCBI Taxonomy" id="93489"/>
    <lineage>
        <taxon>Eukaryota</taxon>
        <taxon>Fungi</taxon>
        <taxon>Dikarya</taxon>
        <taxon>Ascomycota</taxon>
        <taxon>Pezizomycotina</taxon>
        <taxon>Dothideomycetes</taxon>
        <taxon>Dothideomycetes incertae sedis</taxon>
        <taxon>Coniosporium</taxon>
    </lineage>
</organism>
<protein>
    <submittedName>
        <fullName evidence="1">Uncharacterized protein</fullName>
    </submittedName>
</protein>
<accession>A0ACC3DMY3</accession>
<evidence type="ECO:0000313" key="2">
    <source>
        <dbReference type="Proteomes" id="UP001186974"/>
    </source>
</evidence>
<name>A0ACC3DMY3_9PEZI</name>
<dbReference type="Proteomes" id="UP001186974">
    <property type="component" value="Unassembled WGS sequence"/>
</dbReference>
<feature type="non-terminal residue" evidence="1">
    <location>
        <position position="78"/>
    </location>
</feature>
<sequence>MPHKHKAGKGKDEEAFNLPPSINAKARPVGKTQEPSKHKRKATKDADDTPKAFARLMAFHKTGKGPQGLDDGLPKTSK</sequence>
<comment type="caution">
    <text evidence="1">The sequence shown here is derived from an EMBL/GenBank/DDBJ whole genome shotgun (WGS) entry which is preliminary data.</text>
</comment>
<reference evidence="1" key="1">
    <citation type="submission" date="2024-09" db="EMBL/GenBank/DDBJ databases">
        <title>Black Yeasts Isolated from many extreme environments.</title>
        <authorList>
            <person name="Coleine C."/>
            <person name="Stajich J.E."/>
            <person name="Selbmann L."/>
        </authorList>
    </citation>
    <scope>NUCLEOTIDE SEQUENCE</scope>
    <source>
        <strain evidence="1">CCFEE 5737</strain>
    </source>
</reference>
<evidence type="ECO:0000313" key="1">
    <source>
        <dbReference type="EMBL" id="KAK3077943.1"/>
    </source>
</evidence>
<keyword evidence="2" id="KW-1185">Reference proteome</keyword>
<dbReference type="EMBL" id="JAWDJW010002350">
    <property type="protein sequence ID" value="KAK3077943.1"/>
    <property type="molecule type" value="Genomic_DNA"/>
</dbReference>
<proteinExistence type="predicted"/>